<dbReference type="InterPro" id="IPR000602">
    <property type="entry name" value="Glyco_hydro_38_N"/>
</dbReference>
<organism evidence="2 3">
    <name type="scientific">Paenibacillus xylanivorans</name>
    <dbReference type="NCBI Taxonomy" id="1705561"/>
    <lineage>
        <taxon>Bacteria</taxon>
        <taxon>Bacillati</taxon>
        <taxon>Bacillota</taxon>
        <taxon>Bacilli</taxon>
        <taxon>Bacillales</taxon>
        <taxon>Paenibacillaceae</taxon>
        <taxon>Paenibacillus</taxon>
    </lineage>
</organism>
<dbReference type="Gene3D" id="3.20.110.10">
    <property type="entry name" value="Glycoside hydrolase 38, N terminal domain"/>
    <property type="match status" value="1"/>
</dbReference>
<dbReference type="AlphaFoldDB" id="A0A0N0C5Y5"/>
<feature type="domain" description="Glycoside hydrolase family 38 N-terminal" evidence="1">
    <location>
        <begin position="20"/>
        <end position="326"/>
    </location>
</feature>
<dbReference type="SUPFAM" id="SSF74650">
    <property type="entry name" value="Galactose mutarotase-like"/>
    <property type="match status" value="1"/>
</dbReference>
<evidence type="ECO:0000313" key="2">
    <source>
        <dbReference type="EMBL" id="KOY17887.1"/>
    </source>
</evidence>
<comment type="caution">
    <text evidence="2">The sequence shown here is derived from an EMBL/GenBank/DDBJ whole genome shotgun (WGS) entry which is preliminary data.</text>
</comment>
<evidence type="ECO:0000259" key="1">
    <source>
        <dbReference type="Pfam" id="PF01074"/>
    </source>
</evidence>
<dbReference type="RefSeq" id="WP_053779338.1">
    <property type="nucleotide sequence ID" value="NZ_LITU01000029.1"/>
</dbReference>
<evidence type="ECO:0000313" key="3">
    <source>
        <dbReference type="Proteomes" id="UP000037688"/>
    </source>
</evidence>
<reference evidence="2 3" key="1">
    <citation type="submission" date="2015-08" db="EMBL/GenBank/DDBJ databases">
        <title>Draft genome sequence of cellulolytic and xylanolytic Paenibacillus sp. A59, isolated from a decaying forest soil from Patagonia, Argentina.</title>
        <authorList>
            <person name="Ghio S."/>
            <person name="Caceres A.M."/>
            <person name="Talia P."/>
            <person name="Grasso D."/>
            <person name="Campos E."/>
        </authorList>
    </citation>
    <scope>NUCLEOTIDE SEQUENCE [LARGE SCALE GENOMIC DNA]</scope>
    <source>
        <strain evidence="2 3">A59</strain>
    </source>
</reference>
<gene>
    <name evidence="2" type="ORF">AMS66_02755</name>
</gene>
<dbReference type="CDD" id="cd10791">
    <property type="entry name" value="GH38N_AMII_like_1"/>
    <property type="match status" value="1"/>
</dbReference>
<protein>
    <submittedName>
        <fullName evidence="2">Glycoside hydrolase</fullName>
    </submittedName>
</protein>
<name>A0A0N0C5Y5_9BACL</name>
<accession>A0A0N0C5Y5</accession>
<dbReference type="GO" id="GO:0004559">
    <property type="term" value="F:alpha-mannosidase activity"/>
    <property type="evidence" value="ECO:0007669"/>
    <property type="project" value="InterPro"/>
</dbReference>
<dbReference type="Proteomes" id="UP000037688">
    <property type="component" value="Unassembled WGS sequence"/>
</dbReference>
<dbReference type="InterPro" id="IPR027291">
    <property type="entry name" value="Glyco_hydro_38_N_sf"/>
</dbReference>
<dbReference type="GO" id="GO:0030246">
    <property type="term" value="F:carbohydrate binding"/>
    <property type="evidence" value="ECO:0007669"/>
    <property type="project" value="InterPro"/>
</dbReference>
<proteinExistence type="predicted"/>
<dbReference type="SMR" id="A0A0N0C5Y5"/>
<sequence>MTLEQQIKQAAIPTLERKWKIYVIHHSHTDLGYTDRQEKIEQYHVDFIRQALRVVNNAHNGVKPEWKGFRWTCETFWAVEQFLKQAGDEEKAAFADAVRRGDIELSGTYLNMTELPDLQLLNKIHSKAQKYAGSIGRPIDSAMTADINGYSWGYADSLLDNGIRHLFSCIHTHHGMYALGRKQSPFWWEAPSGERLLVWNGDHYMLGNELGFCPGALGKYMIRDEFGHRLVEPANIHDQIANIRIHRYLAQLEAEQYPYDFVPMMLSGLPTDNGSPNSAIMEWIDAWNRQNGEGISVEMSTLSAFFARLKEEGTDGLPVHKGDWPDWWSDGVSSTPMHTQIYRDAQRTLRKVEKLDPEQKSVSLQEIEAVEQALTLYAEHTWGYHSSVYEPWHKNVQMLEVRKTAHAAEASRLAYRALDQVLLADNAATLYPGRPYRFKVTNLSEREVTELVQLKLEGWEPDELLNGVEVIREDTGQVLIQQSSHPQTIIAELKLQGMESCILILRPILAAQKSLSSLTSTSNSKLIGADQVYDMEDMYPLTTGGQQAPVSVCQTGLESPFVRLTWSKERGIVSWIDKETGRELLKPDDLYGAFTPIYEVTNPANPADASQVWSVRSKMGRNRKGLNVERSVGQLISVRAVDNGPLYATVELGYQLKGIAYFSLHLRIYTRQNRMDISARFHKESVWNPENVYLALPFTPGGTGPVTLFADKPGGLVRPWKDQIPGTCLDYSAVQSGIAWQDNDRSLLLAVPDTPLVQWGTLDYGTRKVHTQQAPDAQPEAYAWLMTNYWETNFKATLGGFYEFQYHISAGDRLSVEDMAAALHALNEPFVVTRVNEK</sequence>
<dbReference type="PATRIC" id="fig|1705561.3.peg.16"/>
<dbReference type="OrthoDB" id="237949at2"/>
<keyword evidence="2" id="KW-0378">Hydrolase</keyword>
<dbReference type="Pfam" id="PF01074">
    <property type="entry name" value="Glyco_hydro_38N"/>
    <property type="match status" value="1"/>
</dbReference>
<dbReference type="EMBL" id="LITU01000029">
    <property type="protein sequence ID" value="KOY17887.1"/>
    <property type="molecule type" value="Genomic_DNA"/>
</dbReference>
<keyword evidence="3" id="KW-1185">Reference proteome</keyword>
<dbReference type="InterPro" id="IPR011013">
    <property type="entry name" value="Gal_mutarotase_sf_dom"/>
</dbReference>
<dbReference type="GO" id="GO:0006013">
    <property type="term" value="P:mannose metabolic process"/>
    <property type="evidence" value="ECO:0007669"/>
    <property type="project" value="InterPro"/>
</dbReference>
<dbReference type="InterPro" id="IPR011330">
    <property type="entry name" value="Glyco_hydro/deAcase_b/a-brl"/>
</dbReference>
<dbReference type="SUPFAM" id="SSF88713">
    <property type="entry name" value="Glycoside hydrolase/deacetylase"/>
    <property type="match status" value="1"/>
</dbReference>